<name>V7BCI1_PHAVU</name>
<evidence type="ECO:0000313" key="3">
    <source>
        <dbReference type="Proteomes" id="UP000000226"/>
    </source>
</evidence>
<keyword evidence="3" id="KW-1185">Reference proteome</keyword>
<dbReference type="OrthoDB" id="10383380at2759"/>
<reference evidence="3" key="1">
    <citation type="journal article" date="2014" name="Nat. Genet.">
        <title>A reference genome for common bean and genome-wide analysis of dual domestications.</title>
        <authorList>
            <person name="Schmutz J."/>
            <person name="McClean P.E."/>
            <person name="Mamidi S."/>
            <person name="Wu G.A."/>
            <person name="Cannon S.B."/>
            <person name="Grimwood J."/>
            <person name="Jenkins J."/>
            <person name="Shu S."/>
            <person name="Song Q."/>
            <person name="Chavarro C."/>
            <person name="Torres-Torres M."/>
            <person name="Geffroy V."/>
            <person name="Moghaddam S.M."/>
            <person name="Gao D."/>
            <person name="Abernathy B."/>
            <person name="Barry K."/>
            <person name="Blair M."/>
            <person name="Brick M.A."/>
            <person name="Chovatia M."/>
            <person name="Gepts P."/>
            <person name="Goodstein D.M."/>
            <person name="Gonzales M."/>
            <person name="Hellsten U."/>
            <person name="Hyten D.L."/>
            <person name="Jia G."/>
            <person name="Kelly J.D."/>
            <person name="Kudrna D."/>
            <person name="Lee R."/>
            <person name="Richard M.M."/>
            <person name="Miklas P.N."/>
            <person name="Osorno J.M."/>
            <person name="Rodrigues J."/>
            <person name="Thareau V."/>
            <person name="Urrea C.A."/>
            <person name="Wang M."/>
            <person name="Yu Y."/>
            <person name="Zhang M."/>
            <person name="Wing R.A."/>
            <person name="Cregan P.B."/>
            <person name="Rokhsar D.S."/>
            <person name="Jackson S.A."/>
        </authorList>
    </citation>
    <scope>NUCLEOTIDE SEQUENCE [LARGE SCALE GENOMIC DNA]</scope>
    <source>
        <strain evidence="3">cv. G19833</strain>
    </source>
</reference>
<feature type="signal peptide" evidence="1">
    <location>
        <begin position="1"/>
        <end position="23"/>
    </location>
</feature>
<feature type="chain" id="PRO_5004754170" evidence="1">
    <location>
        <begin position="24"/>
        <end position="87"/>
    </location>
</feature>
<dbReference type="AlphaFoldDB" id="V7BCI1"/>
<accession>V7BCI1</accession>
<dbReference type="EMBL" id="CM002294">
    <property type="protein sequence ID" value="ESW15275.1"/>
    <property type="molecule type" value="Genomic_DNA"/>
</dbReference>
<dbReference type="OMA" id="LCVESCI"/>
<gene>
    <name evidence="2" type="ORF">PHAVU_007G059300g</name>
</gene>
<dbReference type="Proteomes" id="UP000000226">
    <property type="component" value="Chromosome 7"/>
</dbReference>
<proteinExistence type="predicted"/>
<protein>
    <submittedName>
        <fullName evidence="2">Uncharacterized protein</fullName>
    </submittedName>
</protein>
<evidence type="ECO:0000313" key="2">
    <source>
        <dbReference type="EMBL" id="ESW15275.1"/>
    </source>
</evidence>
<sequence>MGKKYIVLLLVCLIVVAGVGVEAEEYTDLQKDCFTHCWHGCFFPTSFCNVWCSAACKYPINMDSLKDEVKYPVPTKEDYLRVTALST</sequence>
<organism evidence="2 3">
    <name type="scientific">Phaseolus vulgaris</name>
    <name type="common">Kidney bean</name>
    <name type="synonym">French bean</name>
    <dbReference type="NCBI Taxonomy" id="3885"/>
    <lineage>
        <taxon>Eukaryota</taxon>
        <taxon>Viridiplantae</taxon>
        <taxon>Streptophyta</taxon>
        <taxon>Embryophyta</taxon>
        <taxon>Tracheophyta</taxon>
        <taxon>Spermatophyta</taxon>
        <taxon>Magnoliopsida</taxon>
        <taxon>eudicotyledons</taxon>
        <taxon>Gunneridae</taxon>
        <taxon>Pentapetalae</taxon>
        <taxon>rosids</taxon>
        <taxon>fabids</taxon>
        <taxon>Fabales</taxon>
        <taxon>Fabaceae</taxon>
        <taxon>Papilionoideae</taxon>
        <taxon>50 kb inversion clade</taxon>
        <taxon>NPAAA clade</taxon>
        <taxon>indigoferoid/millettioid clade</taxon>
        <taxon>Phaseoleae</taxon>
        <taxon>Phaseolus</taxon>
    </lineage>
</organism>
<evidence type="ECO:0000256" key="1">
    <source>
        <dbReference type="SAM" id="SignalP"/>
    </source>
</evidence>
<dbReference type="Gramene" id="ESW15275">
    <property type="protein sequence ID" value="ESW15275"/>
    <property type="gene ID" value="PHAVU_007G059300g"/>
</dbReference>
<keyword evidence="1" id="KW-0732">Signal</keyword>